<gene>
    <name evidence="1" type="ORF">PVOR_03720</name>
</gene>
<comment type="caution">
    <text evidence="1">The sequence shown here is derived from an EMBL/GenBank/DDBJ whole genome shotgun (WGS) entry which is preliminary data.</text>
</comment>
<sequence length="32" mass="3696">MMADVIQKNLRIKEVSIKKSCVQQKQAGQHKQ</sequence>
<evidence type="ECO:0000313" key="2">
    <source>
        <dbReference type="Proteomes" id="UP000003094"/>
    </source>
</evidence>
<reference evidence="1 2" key="1">
    <citation type="journal article" date="2010" name="BMC Genomics">
        <title>Genome sequence of the pattern forming Paenibacillus vortex bacterium reveals potential for thriving in complex environments.</title>
        <authorList>
            <person name="Sirota-Madi A."/>
            <person name="Olender T."/>
            <person name="Helman Y."/>
            <person name="Ingham C."/>
            <person name="Brainis I."/>
            <person name="Roth D."/>
            <person name="Hagi E."/>
            <person name="Brodsky L."/>
            <person name="Leshkowitz D."/>
            <person name="Galatenko V."/>
            <person name="Nikolaev V."/>
            <person name="Mugasimangalam R.C."/>
            <person name="Bransburg-Zabary S."/>
            <person name="Gutnick D.L."/>
            <person name="Lancet D."/>
            <person name="Ben-Jacob E."/>
        </authorList>
    </citation>
    <scope>NUCLEOTIDE SEQUENCE [LARGE SCALE GENOMIC DNA]</scope>
    <source>
        <strain evidence="1 2">V453</strain>
    </source>
</reference>
<dbReference type="KEGG" id="pvo:PVOR_03720"/>
<proteinExistence type="predicted"/>
<name>A0A2R9T1F3_9BACL</name>
<accession>A0A2R9T1F3</accession>
<dbReference type="Proteomes" id="UP000003094">
    <property type="component" value="Unassembled WGS sequence"/>
</dbReference>
<keyword evidence="2" id="KW-1185">Reference proteome</keyword>
<evidence type="ECO:0000313" key="1">
    <source>
        <dbReference type="EMBL" id="EFU43431.1"/>
    </source>
</evidence>
<protein>
    <submittedName>
        <fullName evidence="1">Uncharacterized protein</fullName>
    </submittedName>
</protein>
<organism evidence="1 2">
    <name type="scientific">Paenibacillus vortex V453</name>
    <dbReference type="NCBI Taxonomy" id="715225"/>
    <lineage>
        <taxon>Bacteria</taxon>
        <taxon>Bacillati</taxon>
        <taxon>Bacillota</taxon>
        <taxon>Bacilli</taxon>
        <taxon>Bacillales</taxon>
        <taxon>Paenibacillaceae</taxon>
        <taxon>Paenibacillus</taxon>
    </lineage>
</organism>
<dbReference type="EMBL" id="ADHJ01000006">
    <property type="protein sequence ID" value="EFU43431.1"/>
    <property type="molecule type" value="Genomic_DNA"/>
</dbReference>
<dbReference type="AlphaFoldDB" id="A0A2R9T1F3"/>